<sequence length="355" mass="38944">MTTLQHTAGGAPAAAPSRSLWGLGWQRLKRDRIGFVSLWIVLAFMLLALTSWVGLTGRGWNDEIAVSYAPPTFIYQKLHSEASVEQAPLKTSAASELQGLRPSEDPIWAETLKARQNRDKYVVPEVKKAESLTFGADQRGRDILDKVIKGTSTSLFVGVSGALLSILIGTVLGGMAGFLGRKIDDFLMWFYSVFTAMPDMLLLLAFAAVAGRGLGTVVLVLSLTSWTGTFRLVRAEFIKLRSREFVLAADAIGASSARRMFVHILPNISHLLLVQFSLLMVGLIKYEVILSFLGFGVDVRQVSWGSMLAEVPEELLQGYWWQLAMVVVFMSVLVTAFSMLTDALRDALDPRAAAK</sequence>
<evidence type="ECO:0000256" key="5">
    <source>
        <dbReference type="ARBA" id="ARBA00022856"/>
    </source>
</evidence>
<feature type="transmembrane region" description="Helical" evidence="9">
    <location>
        <begin position="186"/>
        <end position="208"/>
    </location>
</feature>
<dbReference type="InterPro" id="IPR035906">
    <property type="entry name" value="MetI-like_sf"/>
</dbReference>
<protein>
    <submittedName>
        <fullName evidence="11">Peptide ABC transporter permease</fullName>
    </submittedName>
</protein>
<dbReference type="PANTHER" id="PTHR43386">
    <property type="entry name" value="OLIGOPEPTIDE TRANSPORT SYSTEM PERMEASE PROTEIN APPC"/>
    <property type="match status" value="1"/>
</dbReference>
<evidence type="ECO:0000256" key="8">
    <source>
        <dbReference type="ARBA" id="ARBA00023136"/>
    </source>
</evidence>
<dbReference type="InterPro" id="IPR025966">
    <property type="entry name" value="OppC_N"/>
</dbReference>
<feature type="transmembrane region" description="Helical" evidence="9">
    <location>
        <begin position="214"/>
        <end position="233"/>
    </location>
</feature>
<evidence type="ECO:0000259" key="10">
    <source>
        <dbReference type="PROSITE" id="PS50928"/>
    </source>
</evidence>
<evidence type="ECO:0000256" key="7">
    <source>
        <dbReference type="ARBA" id="ARBA00022989"/>
    </source>
</evidence>
<evidence type="ECO:0000256" key="2">
    <source>
        <dbReference type="ARBA" id="ARBA00022448"/>
    </source>
</evidence>
<comment type="caution">
    <text evidence="11">The sequence shown here is derived from an EMBL/GenBank/DDBJ whole genome shotgun (WGS) entry which is preliminary data.</text>
</comment>
<dbReference type="CDD" id="cd06261">
    <property type="entry name" value="TM_PBP2"/>
    <property type="match status" value="1"/>
</dbReference>
<dbReference type="SUPFAM" id="SSF161098">
    <property type="entry name" value="MetI-like"/>
    <property type="match status" value="1"/>
</dbReference>
<reference evidence="11 12" key="1">
    <citation type="submission" date="2018-01" db="EMBL/GenBank/DDBJ databases">
        <title>Genomic Sequence of Chromobacterium MWU13-2610 from wild cranberry bogs within the Cape Cod National Seashore.</title>
        <authorList>
            <person name="O'Hara-Hanley K."/>
            <person name="Soby S."/>
            <person name="Harrison A."/>
        </authorList>
    </citation>
    <scope>NUCLEOTIDE SEQUENCE [LARGE SCALE GENOMIC DNA]</scope>
    <source>
        <strain evidence="11 12">MWU13-2610</strain>
    </source>
</reference>
<name>A0A2K4ML04_9NEIS</name>
<dbReference type="GO" id="GO:0015031">
    <property type="term" value="P:protein transport"/>
    <property type="evidence" value="ECO:0007669"/>
    <property type="project" value="UniProtKB-KW"/>
</dbReference>
<feature type="transmembrane region" description="Helical" evidence="9">
    <location>
        <begin position="319"/>
        <end position="341"/>
    </location>
</feature>
<dbReference type="RefSeq" id="WP_103321074.1">
    <property type="nucleotide sequence ID" value="NZ_PPTF01000072.1"/>
</dbReference>
<evidence type="ECO:0000256" key="3">
    <source>
        <dbReference type="ARBA" id="ARBA00022475"/>
    </source>
</evidence>
<evidence type="ECO:0000256" key="6">
    <source>
        <dbReference type="ARBA" id="ARBA00022927"/>
    </source>
</evidence>
<dbReference type="AlphaFoldDB" id="A0A2K4ML04"/>
<dbReference type="PROSITE" id="PS50928">
    <property type="entry name" value="ABC_TM1"/>
    <property type="match status" value="1"/>
</dbReference>
<keyword evidence="8 9" id="KW-0472">Membrane</keyword>
<keyword evidence="2 9" id="KW-0813">Transport</keyword>
<keyword evidence="3" id="KW-1003">Cell membrane</keyword>
<dbReference type="InterPro" id="IPR000515">
    <property type="entry name" value="MetI-like"/>
</dbReference>
<feature type="domain" description="ABC transmembrane type-1" evidence="10">
    <location>
        <begin position="151"/>
        <end position="341"/>
    </location>
</feature>
<dbReference type="InterPro" id="IPR050366">
    <property type="entry name" value="BP-dependent_transpt_permease"/>
</dbReference>
<dbReference type="GO" id="GO:0015833">
    <property type="term" value="P:peptide transport"/>
    <property type="evidence" value="ECO:0007669"/>
    <property type="project" value="UniProtKB-KW"/>
</dbReference>
<feature type="transmembrane region" description="Helical" evidence="9">
    <location>
        <begin position="33"/>
        <end position="53"/>
    </location>
</feature>
<dbReference type="Pfam" id="PF00528">
    <property type="entry name" value="BPD_transp_1"/>
    <property type="match status" value="1"/>
</dbReference>
<dbReference type="Proteomes" id="UP000236416">
    <property type="component" value="Unassembled WGS sequence"/>
</dbReference>
<gene>
    <name evidence="11" type="ORF">C2134_15645</name>
</gene>
<dbReference type="GO" id="GO:0055085">
    <property type="term" value="P:transmembrane transport"/>
    <property type="evidence" value="ECO:0007669"/>
    <property type="project" value="InterPro"/>
</dbReference>
<dbReference type="PANTHER" id="PTHR43386:SF24">
    <property type="entry name" value="OLIGOPEPTIDE TRANSPORT SYSTEM PERMEASE PROTEIN AMID"/>
    <property type="match status" value="1"/>
</dbReference>
<dbReference type="Pfam" id="PF12911">
    <property type="entry name" value="OppC_N"/>
    <property type="match status" value="1"/>
</dbReference>
<keyword evidence="5" id="KW-0571">Peptide transport</keyword>
<evidence type="ECO:0000313" key="12">
    <source>
        <dbReference type="Proteomes" id="UP000236416"/>
    </source>
</evidence>
<organism evidence="11 12">
    <name type="scientific">Chromobacterium sinusclupearum</name>
    <dbReference type="NCBI Taxonomy" id="2077146"/>
    <lineage>
        <taxon>Bacteria</taxon>
        <taxon>Pseudomonadati</taxon>
        <taxon>Pseudomonadota</taxon>
        <taxon>Betaproteobacteria</taxon>
        <taxon>Neisseriales</taxon>
        <taxon>Chromobacteriaceae</taxon>
        <taxon>Chromobacterium</taxon>
    </lineage>
</organism>
<dbReference type="GO" id="GO:0005886">
    <property type="term" value="C:plasma membrane"/>
    <property type="evidence" value="ECO:0007669"/>
    <property type="project" value="UniProtKB-SubCell"/>
</dbReference>
<keyword evidence="7 9" id="KW-1133">Transmembrane helix</keyword>
<keyword evidence="12" id="KW-1185">Reference proteome</keyword>
<comment type="similarity">
    <text evidence="9">Belongs to the binding-protein-dependent transport system permease family.</text>
</comment>
<keyword evidence="6" id="KW-0653">Protein transport</keyword>
<evidence type="ECO:0000256" key="9">
    <source>
        <dbReference type="RuleBase" id="RU363032"/>
    </source>
</evidence>
<keyword evidence="4 9" id="KW-0812">Transmembrane</keyword>
<evidence type="ECO:0000256" key="1">
    <source>
        <dbReference type="ARBA" id="ARBA00004651"/>
    </source>
</evidence>
<dbReference type="EMBL" id="PPTF01000072">
    <property type="protein sequence ID" value="POA97722.1"/>
    <property type="molecule type" value="Genomic_DNA"/>
</dbReference>
<feature type="transmembrane region" description="Helical" evidence="9">
    <location>
        <begin position="264"/>
        <end position="284"/>
    </location>
</feature>
<accession>A0A2K4ML04</accession>
<feature type="transmembrane region" description="Helical" evidence="9">
    <location>
        <begin position="155"/>
        <end position="179"/>
    </location>
</feature>
<evidence type="ECO:0000313" key="11">
    <source>
        <dbReference type="EMBL" id="POA97722.1"/>
    </source>
</evidence>
<comment type="subcellular location">
    <subcellularLocation>
        <location evidence="1 9">Cell membrane</location>
        <topology evidence="1 9">Multi-pass membrane protein</topology>
    </subcellularLocation>
</comment>
<evidence type="ECO:0000256" key="4">
    <source>
        <dbReference type="ARBA" id="ARBA00022692"/>
    </source>
</evidence>
<dbReference type="Gene3D" id="1.10.3720.10">
    <property type="entry name" value="MetI-like"/>
    <property type="match status" value="1"/>
</dbReference>
<proteinExistence type="inferred from homology"/>